<dbReference type="OrthoDB" id="2408361at2"/>
<accession>A0A160KRX2</accession>
<dbReference type="AlphaFoldDB" id="A0A160KRX2"/>
<dbReference type="EMBL" id="CP015515">
    <property type="protein sequence ID" value="AND16074.1"/>
    <property type="molecule type" value="Genomic_DNA"/>
</dbReference>
<dbReference type="KEGG" id="rtn:A6122_0921"/>
<keyword evidence="2" id="KW-1185">Reference proteome</keyword>
<reference evidence="1 2" key="1">
    <citation type="submission" date="2016-05" db="EMBL/GenBank/DDBJ databases">
        <title>Complete genome sequence of Rathayibacter tritici NCPPB 1953.</title>
        <authorList>
            <person name="Park J."/>
            <person name="Lee H.-H."/>
            <person name="Lee S.-W."/>
            <person name="Seo Y.-S."/>
        </authorList>
    </citation>
    <scope>NUCLEOTIDE SEQUENCE [LARGE SCALE GENOMIC DNA]</scope>
    <source>
        <strain evidence="1 2">NCPPB 1953</strain>
    </source>
</reference>
<dbReference type="PATRIC" id="fig|33888.3.peg.1020"/>
<dbReference type="InterPro" id="IPR040871">
    <property type="entry name" value="HopA1"/>
</dbReference>
<evidence type="ECO:0000313" key="2">
    <source>
        <dbReference type="Proteomes" id="UP000077071"/>
    </source>
</evidence>
<dbReference type="Pfam" id="PF17914">
    <property type="entry name" value="HopA1"/>
    <property type="match status" value="1"/>
</dbReference>
<sequence length="308" mass="32268">MSAAGPSAAELAGLLELDADRGVLMLGDARLDLDALDPRRGLSTWLYATLHAGNPDVFATTSLLPDEAFEEEIRAALPDPGVSVPVEAPLGTAAVAGVVELHRVRVRFDDEELTESLGARHARVSCLRPNLTPGFFMFVHERADRPAAPGSMLRHYVRVEDPDEALAFWAASVHELVRLGLSFRTKMLSRPDAFPRNDSLVYYSSVDADAVAAALSALVASSGAETSGSPLCAEVVPGLRVAADPLRSGREQSFGESRCAALAVGVAAAVTAGGSLVEHLRDALVEAGIDPDDVARNLAPGASGDRAA</sequence>
<dbReference type="STRING" id="33888.A6122_0921"/>
<dbReference type="Proteomes" id="UP000077071">
    <property type="component" value="Chromosome"/>
</dbReference>
<protein>
    <submittedName>
        <fullName evidence="1">Uncharacterized protein</fullName>
    </submittedName>
</protein>
<proteinExistence type="predicted"/>
<name>A0A160KRX2_9MICO</name>
<organism evidence="1 2">
    <name type="scientific">Rathayibacter tritici</name>
    <dbReference type="NCBI Taxonomy" id="33888"/>
    <lineage>
        <taxon>Bacteria</taxon>
        <taxon>Bacillati</taxon>
        <taxon>Actinomycetota</taxon>
        <taxon>Actinomycetes</taxon>
        <taxon>Micrococcales</taxon>
        <taxon>Microbacteriaceae</taxon>
        <taxon>Rathayibacter</taxon>
    </lineage>
</organism>
<dbReference type="RefSeq" id="WP_068252194.1">
    <property type="nucleotide sequence ID" value="NZ_CP015515.1"/>
</dbReference>
<evidence type="ECO:0000313" key="1">
    <source>
        <dbReference type="EMBL" id="AND16074.1"/>
    </source>
</evidence>
<gene>
    <name evidence="1" type="ORF">A6122_0921</name>
</gene>